<keyword evidence="6" id="KW-0863">Zinc-finger</keyword>
<keyword evidence="17" id="KW-1185">Reference proteome</keyword>
<keyword evidence="1 10" id="KW-0728">SH3 domain</keyword>
<dbReference type="CDD" id="cd00174">
    <property type="entry name" value="SH3"/>
    <property type="match status" value="1"/>
</dbReference>
<protein>
    <recommendedName>
        <fullName evidence="18">Protein vav</fullName>
    </recommendedName>
</protein>
<dbReference type="SMART" id="SM00326">
    <property type="entry name" value="SH3"/>
    <property type="match status" value="1"/>
</dbReference>
<dbReference type="GO" id="GO:0005737">
    <property type="term" value="C:cytoplasm"/>
    <property type="evidence" value="ECO:0007669"/>
    <property type="project" value="TreeGrafter"/>
</dbReference>
<dbReference type="SUPFAM" id="SSF50044">
    <property type="entry name" value="SH3-domain"/>
    <property type="match status" value="1"/>
</dbReference>
<evidence type="ECO:0000259" key="15">
    <source>
        <dbReference type="PROSITE" id="PS50081"/>
    </source>
</evidence>
<dbReference type="InterPro" id="IPR011993">
    <property type="entry name" value="PH-like_dom_sf"/>
</dbReference>
<dbReference type="AlphaFoldDB" id="A0A9P0DB52"/>
<evidence type="ECO:0000256" key="3">
    <source>
        <dbReference type="ARBA" id="ARBA00022658"/>
    </source>
</evidence>
<evidence type="ECO:0000259" key="14">
    <source>
        <dbReference type="PROSITE" id="PS50021"/>
    </source>
</evidence>
<evidence type="ECO:0000256" key="2">
    <source>
        <dbReference type="ARBA" id="ARBA00022553"/>
    </source>
</evidence>
<dbReference type="PROSITE" id="PS50010">
    <property type="entry name" value="DH_2"/>
    <property type="match status" value="1"/>
</dbReference>
<evidence type="ECO:0000313" key="17">
    <source>
        <dbReference type="Proteomes" id="UP001153737"/>
    </source>
</evidence>
<dbReference type="SMART" id="SM00233">
    <property type="entry name" value="PH"/>
    <property type="match status" value="1"/>
</dbReference>
<dbReference type="InterPro" id="IPR001452">
    <property type="entry name" value="SH3_domain"/>
</dbReference>
<dbReference type="SMART" id="SM00109">
    <property type="entry name" value="C1"/>
    <property type="match status" value="1"/>
</dbReference>
<dbReference type="Gene3D" id="1.20.900.10">
    <property type="entry name" value="Dbl homology (DH) domain"/>
    <property type="match status" value="1"/>
</dbReference>
<dbReference type="Gene3D" id="1.10.418.10">
    <property type="entry name" value="Calponin-like domain"/>
    <property type="match status" value="1"/>
</dbReference>
<dbReference type="GO" id="GO:0048468">
    <property type="term" value="P:cell development"/>
    <property type="evidence" value="ECO:0007669"/>
    <property type="project" value="UniProtKB-ARBA"/>
</dbReference>
<feature type="domain" description="Phorbol-ester/DAG-type" evidence="15">
    <location>
        <begin position="545"/>
        <end position="594"/>
    </location>
</feature>
<dbReference type="Gene3D" id="2.30.30.40">
    <property type="entry name" value="SH3 Domains"/>
    <property type="match status" value="1"/>
</dbReference>
<dbReference type="PROSITE" id="PS50021">
    <property type="entry name" value="CH"/>
    <property type="match status" value="1"/>
</dbReference>
<dbReference type="Gene3D" id="3.30.60.20">
    <property type="match status" value="1"/>
</dbReference>
<dbReference type="GO" id="GO:0005085">
    <property type="term" value="F:guanyl-nucleotide exchange factor activity"/>
    <property type="evidence" value="ECO:0007669"/>
    <property type="project" value="UniProtKB-KW"/>
</dbReference>
<dbReference type="InterPro" id="IPR001715">
    <property type="entry name" value="CH_dom"/>
</dbReference>
<evidence type="ECO:0000256" key="1">
    <source>
        <dbReference type="ARBA" id="ARBA00022443"/>
    </source>
</evidence>
<evidence type="ECO:0000256" key="10">
    <source>
        <dbReference type="PROSITE-ProRule" id="PRU00192"/>
    </source>
</evidence>
<dbReference type="Proteomes" id="UP001153737">
    <property type="component" value="Chromosome 12"/>
</dbReference>
<keyword evidence="4" id="KW-0479">Metal-binding</keyword>
<evidence type="ECO:0000256" key="9">
    <source>
        <dbReference type="PROSITE-ProRule" id="PRU00191"/>
    </source>
</evidence>
<feature type="domain" description="DH" evidence="13">
    <location>
        <begin position="217"/>
        <end position="396"/>
    </location>
</feature>
<gene>
    <name evidence="16" type="ORF">PHAECO_LOCUS2989</name>
</gene>
<dbReference type="SUPFAM" id="SSF55550">
    <property type="entry name" value="SH2 domain"/>
    <property type="match status" value="1"/>
</dbReference>
<dbReference type="Gene3D" id="3.30.505.10">
    <property type="entry name" value="SH2 domain"/>
    <property type="match status" value="1"/>
</dbReference>
<dbReference type="SMART" id="SM00325">
    <property type="entry name" value="RhoGEF"/>
    <property type="match status" value="1"/>
</dbReference>
<dbReference type="InterPro" id="IPR000219">
    <property type="entry name" value="DH_dom"/>
</dbReference>
<dbReference type="PANTHER" id="PTHR45818:SF3">
    <property type="entry name" value="PROTEIN VAV"/>
    <property type="match status" value="1"/>
</dbReference>
<dbReference type="InterPro" id="IPR002219">
    <property type="entry name" value="PKC_DAG/PE"/>
</dbReference>
<dbReference type="SUPFAM" id="SSF47576">
    <property type="entry name" value="Calponin-homology domain, CH-domain"/>
    <property type="match status" value="1"/>
</dbReference>
<dbReference type="InterPro" id="IPR035899">
    <property type="entry name" value="DBL_dom_sf"/>
</dbReference>
<evidence type="ECO:0000259" key="13">
    <source>
        <dbReference type="PROSITE" id="PS50010"/>
    </source>
</evidence>
<dbReference type="GO" id="GO:0016477">
    <property type="term" value="P:cell migration"/>
    <property type="evidence" value="ECO:0007669"/>
    <property type="project" value="TreeGrafter"/>
</dbReference>
<evidence type="ECO:0000256" key="4">
    <source>
        <dbReference type="ARBA" id="ARBA00022723"/>
    </source>
</evidence>
<dbReference type="CDD" id="cd21201">
    <property type="entry name" value="CH_VAV"/>
    <property type="match status" value="1"/>
</dbReference>
<dbReference type="CDD" id="cd01223">
    <property type="entry name" value="PH_Vav"/>
    <property type="match status" value="1"/>
</dbReference>
<dbReference type="Pfam" id="PF22697">
    <property type="entry name" value="SOS1_NGEF_PH"/>
    <property type="match status" value="1"/>
</dbReference>
<dbReference type="CDD" id="cd00160">
    <property type="entry name" value="RhoGEF"/>
    <property type="match status" value="1"/>
</dbReference>
<evidence type="ECO:0000259" key="12">
    <source>
        <dbReference type="PROSITE" id="PS50002"/>
    </source>
</evidence>
<organism evidence="16 17">
    <name type="scientific">Phaedon cochleariae</name>
    <name type="common">Mustard beetle</name>
    <dbReference type="NCBI Taxonomy" id="80249"/>
    <lineage>
        <taxon>Eukaryota</taxon>
        <taxon>Metazoa</taxon>
        <taxon>Ecdysozoa</taxon>
        <taxon>Arthropoda</taxon>
        <taxon>Hexapoda</taxon>
        <taxon>Insecta</taxon>
        <taxon>Pterygota</taxon>
        <taxon>Neoptera</taxon>
        <taxon>Endopterygota</taxon>
        <taxon>Coleoptera</taxon>
        <taxon>Polyphaga</taxon>
        <taxon>Cucujiformia</taxon>
        <taxon>Chrysomeloidea</taxon>
        <taxon>Chrysomelidae</taxon>
        <taxon>Chrysomelinae</taxon>
        <taxon>Chrysomelini</taxon>
        <taxon>Phaedon</taxon>
    </lineage>
</organism>
<dbReference type="InterPro" id="IPR000980">
    <property type="entry name" value="SH2"/>
</dbReference>
<dbReference type="EMBL" id="OU896718">
    <property type="protein sequence ID" value="CAH1119053.1"/>
    <property type="molecule type" value="Genomic_DNA"/>
</dbReference>
<evidence type="ECO:0000256" key="8">
    <source>
        <dbReference type="ARBA" id="ARBA00022999"/>
    </source>
</evidence>
<dbReference type="Pfam" id="PF00307">
    <property type="entry name" value="CH"/>
    <property type="match status" value="1"/>
</dbReference>
<feature type="domain" description="SH3" evidence="12">
    <location>
        <begin position="724"/>
        <end position="786"/>
    </location>
</feature>
<dbReference type="SUPFAM" id="SSF48065">
    <property type="entry name" value="DBL homology domain (DH-domain)"/>
    <property type="match status" value="1"/>
</dbReference>
<feature type="domain" description="Calponin-homology (CH)" evidence="14">
    <location>
        <begin position="29"/>
        <end position="148"/>
    </location>
</feature>
<dbReference type="SUPFAM" id="SSF50729">
    <property type="entry name" value="PH domain-like"/>
    <property type="match status" value="1"/>
</dbReference>
<keyword evidence="7" id="KW-0862">Zinc</keyword>
<dbReference type="Pfam" id="PF00621">
    <property type="entry name" value="RhoGEF"/>
    <property type="match status" value="1"/>
</dbReference>
<evidence type="ECO:0000256" key="7">
    <source>
        <dbReference type="ARBA" id="ARBA00022833"/>
    </source>
</evidence>
<reference evidence="16" key="2">
    <citation type="submission" date="2022-10" db="EMBL/GenBank/DDBJ databases">
        <authorList>
            <consortium name="ENA_rothamsted_submissions"/>
            <consortium name="culmorum"/>
            <person name="King R."/>
        </authorList>
    </citation>
    <scope>NUCLEOTIDE SEQUENCE</scope>
</reference>
<dbReference type="SMART" id="SM00033">
    <property type="entry name" value="CH"/>
    <property type="match status" value="1"/>
</dbReference>
<evidence type="ECO:0000256" key="5">
    <source>
        <dbReference type="ARBA" id="ARBA00022737"/>
    </source>
</evidence>
<name>A0A9P0DB52_PHACE</name>
<proteinExistence type="predicted"/>
<dbReference type="PROSITE" id="PS50081">
    <property type="entry name" value="ZF_DAG_PE_2"/>
    <property type="match status" value="1"/>
</dbReference>
<dbReference type="PANTHER" id="PTHR45818">
    <property type="entry name" value="PROTEIN VAV"/>
    <property type="match status" value="1"/>
</dbReference>
<reference evidence="16" key="1">
    <citation type="submission" date="2022-01" db="EMBL/GenBank/DDBJ databases">
        <authorList>
            <person name="King R."/>
        </authorList>
    </citation>
    <scope>NUCLEOTIDE SEQUENCE</scope>
</reference>
<evidence type="ECO:0000256" key="6">
    <source>
        <dbReference type="ARBA" id="ARBA00022771"/>
    </source>
</evidence>
<keyword evidence="3" id="KW-0344">Guanine-nucleotide releasing factor</keyword>
<dbReference type="Pfam" id="PF00018">
    <property type="entry name" value="SH3_1"/>
    <property type="match status" value="1"/>
</dbReference>
<dbReference type="PROSITE" id="PS50001">
    <property type="entry name" value="SH2"/>
    <property type="match status" value="1"/>
</dbReference>
<dbReference type="GO" id="GO:0009653">
    <property type="term" value="P:anatomical structure morphogenesis"/>
    <property type="evidence" value="ECO:0007669"/>
    <property type="project" value="UniProtKB-ARBA"/>
</dbReference>
<keyword evidence="2" id="KW-0597">Phosphoprotein</keyword>
<dbReference type="Pfam" id="PF00017">
    <property type="entry name" value="SH2"/>
    <property type="match status" value="1"/>
</dbReference>
<accession>A0A9P0DB52</accession>
<dbReference type="PROSITE" id="PS50002">
    <property type="entry name" value="SH3"/>
    <property type="match status" value="1"/>
</dbReference>
<dbReference type="InterPro" id="IPR036028">
    <property type="entry name" value="SH3-like_dom_sf"/>
</dbReference>
<dbReference type="Gene3D" id="2.30.29.30">
    <property type="entry name" value="Pleckstrin-homology domain (PH domain)/Phosphotyrosine-binding domain (PTB)"/>
    <property type="match status" value="1"/>
</dbReference>
<dbReference type="GO" id="GO:0008270">
    <property type="term" value="F:zinc ion binding"/>
    <property type="evidence" value="ECO:0007669"/>
    <property type="project" value="UniProtKB-KW"/>
</dbReference>
<keyword evidence="5" id="KW-0677">Repeat</keyword>
<evidence type="ECO:0008006" key="18">
    <source>
        <dbReference type="Google" id="ProtNLM"/>
    </source>
</evidence>
<dbReference type="PROSITE" id="PS00479">
    <property type="entry name" value="ZF_DAG_PE_1"/>
    <property type="match status" value="1"/>
</dbReference>
<dbReference type="InterPro" id="IPR055251">
    <property type="entry name" value="SOS1_NGEF_PH"/>
</dbReference>
<dbReference type="Pfam" id="PF00130">
    <property type="entry name" value="C1_1"/>
    <property type="match status" value="1"/>
</dbReference>
<sequence>MASACTDNDTLLNLHGGQISPYRSSENNDELWRECAAWLTRWDMLRKDHKVNWPTASIADLANILRDGTLLCILLNKIDPNSIDMKDVNMKPCLAQFLCLRNINAFLKACETKFGMKKSDVFEDGMLFDLTNFHKVLCTLSKLSLSPKSNSKVPGFTAQTMRMGEEVIYQRLKTVKMPIRARGLADHECSFGVTSEEIYQDLCVDRSFVEQPPTREKRYFVIKELLDTENNYVDVLSKLKKNFMQPLLKQMKPEQHHVVFFKIKELRDIHSEFLKELSVIRSDPSVRLSNVFMRWKEKFLVYAMYCSNLTKARTVLLELCDTDEVFNQMVIKYEKEDNNGRFKLRDVLSVPMQRILKYHLLLEKLIENTDPNHEEFNDLRRAREAMIDVAAYIDEATRDNQQLEIINNLQDTITEWHLTSNQRLTDYGHLILDASLKIKTHEDQKTRNRYVFIFDKCILICKQLKGNQFAFRDLINVADYHVDEIHSRPILNREARTSYQFYLVKNDNQNAFTILVRTIELKKQIIKAINDALDNLHPKALQRTSHKFELQTFADPVQCLFCSKYLKGLIYQGYKCSTCETYAHKGCIQYSGKCGQPLTQVSTSPTLNGFSDCPFRDSLWFVGEMDSNSASINLEQRENGTYMVRTRAQSEEKDKYALTLKTDNTVKHMKICCKYEPPGDTKKYFLSQSKFFNTIEELILNYQSHSLKENFERLDENTKLLWPFRQLKAVAVRSYEGKDSSQISVREDENIIVIGKDGYKDGWWKIRNANNECGFVPISILQVKGDMKFESHC</sequence>
<dbReference type="InterPro" id="IPR036872">
    <property type="entry name" value="CH_dom_sf"/>
</dbReference>
<dbReference type="SMART" id="SM00252">
    <property type="entry name" value="SH2"/>
    <property type="match status" value="1"/>
</dbReference>
<evidence type="ECO:0000259" key="11">
    <source>
        <dbReference type="PROSITE" id="PS50001"/>
    </source>
</evidence>
<keyword evidence="8 9" id="KW-0727">SH2 domain</keyword>
<dbReference type="OrthoDB" id="5340910at2759"/>
<feature type="domain" description="SH2" evidence="11">
    <location>
        <begin position="620"/>
        <end position="724"/>
    </location>
</feature>
<dbReference type="InterPro" id="IPR001849">
    <property type="entry name" value="PH_domain"/>
</dbReference>
<evidence type="ECO:0000313" key="16">
    <source>
        <dbReference type="EMBL" id="CAH1119053.1"/>
    </source>
</evidence>
<dbReference type="InterPro" id="IPR036860">
    <property type="entry name" value="SH2_dom_sf"/>
</dbReference>
<dbReference type="InterPro" id="IPR037832">
    <property type="entry name" value="PH_Vav"/>
</dbReference>
<dbReference type="CDD" id="cd20810">
    <property type="entry name" value="C1_VAV"/>
    <property type="match status" value="1"/>
</dbReference>